<organism evidence="1 2">
    <name type="scientific">Aliarcobacter butzleri</name>
    <dbReference type="NCBI Taxonomy" id="28197"/>
    <lineage>
        <taxon>Bacteria</taxon>
        <taxon>Pseudomonadati</taxon>
        <taxon>Campylobacterota</taxon>
        <taxon>Epsilonproteobacteria</taxon>
        <taxon>Campylobacterales</taxon>
        <taxon>Arcobacteraceae</taxon>
        <taxon>Aliarcobacter</taxon>
    </lineage>
</organism>
<dbReference type="Proteomes" id="UP001237843">
    <property type="component" value="Unassembled WGS sequence"/>
</dbReference>
<dbReference type="Pfam" id="PF11059">
    <property type="entry name" value="DUF2860"/>
    <property type="match status" value="1"/>
</dbReference>
<dbReference type="EMBL" id="JAQTJH010000026">
    <property type="protein sequence ID" value="MDK2063247.1"/>
    <property type="molecule type" value="Genomic_DNA"/>
</dbReference>
<protein>
    <submittedName>
        <fullName evidence="1">DUF2860 family protein</fullName>
    </submittedName>
</protein>
<accession>A0AAW6VS49</accession>
<sequence length="302" mass="35036">MKRILLPILLATVSFANEQNYIEIGGGIAKVKDNFSTESKKTIIQLNETQNESESFPYYEMYYGYNLNDTLNLYVSSDIENGVHMGSLINSDLGVFDFGLKLNLSKEWKDSFKRGVNREKTDVTETGFYTGYGLSFIDNHEGMLKYEFSTIEYNKETIIDDLKREGNKHLFLFENKFNSKIFNNDLSYITNLSYEKYDAEGKSSSYDKYELLLGTTINLTKDFLFSIFSNIGKKNYEQINPILNTKINADIYGINTVLRCDKPFSYENIYLNIKTGYEKEEANHNFYNKENTYSILSIGYKF</sequence>
<evidence type="ECO:0000313" key="2">
    <source>
        <dbReference type="Proteomes" id="UP001237843"/>
    </source>
</evidence>
<comment type="caution">
    <text evidence="1">The sequence shown here is derived from an EMBL/GenBank/DDBJ whole genome shotgun (WGS) entry which is preliminary data.</text>
</comment>
<name>A0AAW6VS49_9BACT</name>
<dbReference type="RefSeq" id="WP_284075202.1">
    <property type="nucleotide sequence ID" value="NZ_JAQTJH010000026.1"/>
</dbReference>
<proteinExistence type="predicted"/>
<gene>
    <name evidence="1" type="ORF">PT520_12035</name>
</gene>
<dbReference type="InterPro" id="IPR016896">
    <property type="entry name" value="DUF2860"/>
</dbReference>
<evidence type="ECO:0000313" key="1">
    <source>
        <dbReference type="EMBL" id="MDK2063247.1"/>
    </source>
</evidence>
<reference evidence="1" key="1">
    <citation type="journal article" date="2023" name="Antibiotics">
        <title>Genomic Characterization of Antibiotic-Resistant Campylobacterales Isolated from Chilean Poultry Meat.</title>
        <authorList>
            <person name="Concha-Toloza M."/>
            <person name="Lopez-Cantillo M."/>
            <person name="Molina-Mora J.A."/>
            <person name="Collado L."/>
        </authorList>
    </citation>
    <scope>NUCLEOTIDE SEQUENCE</scope>
    <source>
        <strain evidence="1">FR1p273A</strain>
    </source>
</reference>
<dbReference type="AlphaFoldDB" id="A0AAW6VS49"/>
<reference evidence="1" key="2">
    <citation type="submission" date="2023-02" db="EMBL/GenBank/DDBJ databases">
        <authorList>
            <person name="Concha-Toloza M."/>
            <person name="Lopez-Cantillo M."/>
            <person name="Molina-Mora J."/>
            <person name="Collado L."/>
        </authorList>
    </citation>
    <scope>NUCLEOTIDE SEQUENCE</scope>
    <source>
        <strain evidence="1">FR1p273A</strain>
    </source>
</reference>